<dbReference type="Proteomes" id="UP000185753">
    <property type="component" value="Unassembled WGS sequence"/>
</dbReference>
<dbReference type="InterPro" id="IPR003661">
    <property type="entry name" value="HisK_dim/P_dom"/>
</dbReference>
<feature type="transmembrane region" description="Helical" evidence="4">
    <location>
        <begin position="80"/>
        <end position="97"/>
    </location>
</feature>
<proteinExistence type="predicted"/>
<keyword evidence="4" id="KW-0472">Membrane</keyword>
<dbReference type="RefSeq" id="WP_067763141.1">
    <property type="nucleotide sequence ID" value="NZ_LZDS01000012.1"/>
</dbReference>
<dbReference type="Gene3D" id="3.30.450.20">
    <property type="entry name" value="PAS domain"/>
    <property type="match status" value="1"/>
</dbReference>
<evidence type="ECO:0000256" key="4">
    <source>
        <dbReference type="SAM" id="Phobius"/>
    </source>
</evidence>
<keyword evidence="7" id="KW-1185">Reference proteome</keyword>
<feature type="transmembrane region" description="Helical" evidence="4">
    <location>
        <begin position="158"/>
        <end position="175"/>
    </location>
</feature>
<keyword evidence="4" id="KW-0812">Transmembrane</keyword>
<evidence type="ECO:0000256" key="1">
    <source>
        <dbReference type="ARBA" id="ARBA00000085"/>
    </source>
</evidence>
<organism evidence="6 7">
    <name type="scientific">Acinetobacter gandensis</name>
    <dbReference type="NCBI Taxonomy" id="1443941"/>
    <lineage>
        <taxon>Bacteria</taxon>
        <taxon>Pseudomonadati</taxon>
        <taxon>Pseudomonadota</taxon>
        <taxon>Gammaproteobacteria</taxon>
        <taxon>Moraxellales</taxon>
        <taxon>Moraxellaceae</taxon>
        <taxon>Acinetobacter</taxon>
    </lineage>
</organism>
<comment type="catalytic activity">
    <reaction evidence="1">
        <text>ATP + protein L-histidine = ADP + protein N-phospho-L-histidine.</text>
        <dbReference type="EC" id="2.7.13.3"/>
    </reaction>
</comment>
<dbReference type="InterPro" id="IPR003594">
    <property type="entry name" value="HATPase_dom"/>
</dbReference>
<evidence type="ECO:0000313" key="6">
    <source>
        <dbReference type="EMBL" id="OBX29215.1"/>
    </source>
</evidence>
<dbReference type="GO" id="GO:0000155">
    <property type="term" value="F:phosphorelay sensor kinase activity"/>
    <property type="evidence" value="ECO:0007669"/>
    <property type="project" value="InterPro"/>
</dbReference>
<dbReference type="EC" id="2.7.13.3" evidence="2"/>
<keyword evidence="3" id="KW-0597">Phosphoprotein</keyword>
<dbReference type="SMART" id="SM00388">
    <property type="entry name" value="HisKA"/>
    <property type="match status" value="1"/>
</dbReference>
<dbReference type="AlphaFoldDB" id="A0A1A7RAC9"/>
<dbReference type="SMART" id="SM00387">
    <property type="entry name" value="HATPase_c"/>
    <property type="match status" value="1"/>
</dbReference>
<dbReference type="OrthoDB" id="9815750at2"/>
<dbReference type="PRINTS" id="PR00344">
    <property type="entry name" value="BCTRLSENSOR"/>
</dbReference>
<dbReference type="Pfam" id="PF02518">
    <property type="entry name" value="HATPase_c"/>
    <property type="match status" value="1"/>
</dbReference>
<feature type="transmembrane region" description="Helical" evidence="4">
    <location>
        <begin position="103"/>
        <end position="120"/>
    </location>
</feature>
<dbReference type="InterPro" id="IPR004358">
    <property type="entry name" value="Sig_transdc_His_kin-like_C"/>
</dbReference>
<dbReference type="Pfam" id="PF00512">
    <property type="entry name" value="HisKA"/>
    <property type="match status" value="1"/>
</dbReference>
<dbReference type="SUPFAM" id="SSF47384">
    <property type="entry name" value="Homodimeric domain of signal transducing histidine kinase"/>
    <property type="match status" value="1"/>
</dbReference>
<dbReference type="Pfam" id="PF25323">
    <property type="entry name" value="6TM_PilS"/>
    <property type="match status" value="1"/>
</dbReference>
<feature type="transmembrane region" description="Helical" evidence="4">
    <location>
        <begin position="50"/>
        <end position="68"/>
    </location>
</feature>
<dbReference type="InterPro" id="IPR036890">
    <property type="entry name" value="HATPase_C_sf"/>
</dbReference>
<keyword evidence="4" id="KW-1133">Transmembrane helix</keyword>
<sequence length="521" mass="59337">MTERSIHTELNQYHLGLWYSAYRFIISACLLLVFLLTYPQLNAEYAYPRLYLYVLTAYLVLTSIQFMSLKTLKVYIANQLLMLFVVDVISLSLLTLATDGPNLHLSLLFVITIFAASLLLDAKKALIVTLVAVICVVYQLFLGSILEFTSLKNLTNSAILAFLFCVVYGSAQVAVRRFQLMENLNFSQSLELHRLQNINRYILEQIDTGYLVLDENCHVVLSNPAACYLLGMPNSYHSDKYPLYTTQPDLFELLKFEELKSGEKFQFQSQQSRYHIQVVVQKLIAPHQVLTLLVLEDAQKLNQQVQQLKLAALGQLSASIAHEIRNPLAAIVHANDLLPGSDTEQQKMLSGMISRQTVRIDRIIQDTLNMVRNKETHPAVLKLEQFIPLFIQEDLSDIQNQIRLNIQPQLSIRFDEAQLRQILINLVRNAIRHNDPTHPYIEINVRSELKKVQIDVRDFGQGVATQDQAQLFQPFFSTEITGTGLGLYLAHSFCEANQAQLSYVEQKQGACFRIVSQQAVL</sequence>
<reference evidence="7" key="1">
    <citation type="submission" date="2016-06" db="EMBL/GenBank/DDBJ databases">
        <authorList>
            <person name="Radolfova-Krizova L."/>
            <person name="Nemec A."/>
        </authorList>
    </citation>
    <scope>NUCLEOTIDE SEQUENCE [LARGE SCALE GENOMIC DNA]</scope>
    <source>
        <strain evidence="7">ANC 4275</strain>
    </source>
</reference>
<dbReference type="SUPFAM" id="SSF55874">
    <property type="entry name" value="ATPase domain of HSP90 chaperone/DNA topoisomerase II/histidine kinase"/>
    <property type="match status" value="1"/>
</dbReference>
<evidence type="ECO:0000259" key="5">
    <source>
        <dbReference type="PROSITE" id="PS50109"/>
    </source>
</evidence>
<dbReference type="PROSITE" id="PS50109">
    <property type="entry name" value="HIS_KIN"/>
    <property type="match status" value="1"/>
</dbReference>
<gene>
    <name evidence="6" type="ORF">A9J31_02745</name>
</gene>
<protein>
    <recommendedName>
        <fullName evidence="2">histidine kinase</fullName>
        <ecNumber evidence="2">2.7.13.3</ecNumber>
    </recommendedName>
</protein>
<dbReference type="PANTHER" id="PTHR43065">
    <property type="entry name" value="SENSOR HISTIDINE KINASE"/>
    <property type="match status" value="1"/>
</dbReference>
<dbReference type="EMBL" id="LZDS01000012">
    <property type="protein sequence ID" value="OBX29215.1"/>
    <property type="molecule type" value="Genomic_DNA"/>
</dbReference>
<dbReference type="InterPro" id="IPR005467">
    <property type="entry name" value="His_kinase_dom"/>
</dbReference>
<dbReference type="Gene3D" id="1.10.287.130">
    <property type="match status" value="1"/>
</dbReference>
<evidence type="ECO:0000313" key="7">
    <source>
        <dbReference type="Proteomes" id="UP000185753"/>
    </source>
</evidence>
<feature type="transmembrane region" description="Helical" evidence="4">
    <location>
        <begin position="21"/>
        <end position="38"/>
    </location>
</feature>
<dbReference type="STRING" id="1443941.A9J31_02745"/>
<keyword evidence="6" id="KW-0418">Kinase</keyword>
<dbReference type="Gene3D" id="3.30.565.10">
    <property type="entry name" value="Histidine kinase-like ATPase, C-terminal domain"/>
    <property type="match status" value="1"/>
</dbReference>
<feature type="domain" description="Histidine kinase" evidence="5">
    <location>
        <begin position="319"/>
        <end position="520"/>
    </location>
</feature>
<accession>A0A1A7RAC9</accession>
<evidence type="ECO:0000256" key="3">
    <source>
        <dbReference type="ARBA" id="ARBA00022553"/>
    </source>
</evidence>
<keyword evidence="6" id="KW-0808">Transferase</keyword>
<evidence type="ECO:0000256" key="2">
    <source>
        <dbReference type="ARBA" id="ARBA00012438"/>
    </source>
</evidence>
<dbReference type="InterPro" id="IPR036097">
    <property type="entry name" value="HisK_dim/P_sf"/>
</dbReference>
<dbReference type="CDD" id="cd00082">
    <property type="entry name" value="HisKA"/>
    <property type="match status" value="1"/>
</dbReference>
<dbReference type="PANTHER" id="PTHR43065:SF52">
    <property type="entry name" value="SENSOR PROTEIN KINASE PILS"/>
    <property type="match status" value="1"/>
</dbReference>
<comment type="caution">
    <text evidence="6">The sequence shown here is derived from an EMBL/GenBank/DDBJ whole genome shotgun (WGS) entry which is preliminary data.</text>
</comment>
<name>A0A1A7RAC9_9GAMM</name>
<feature type="transmembrane region" description="Helical" evidence="4">
    <location>
        <begin position="127"/>
        <end position="146"/>
    </location>
</feature>